<dbReference type="RefSeq" id="WP_077966698.1">
    <property type="nucleotide sequence ID" value="NZ_CP045178.1"/>
</dbReference>
<dbReference type="EMBL" id="MVFC01000005">
    <property type="protein sequence ID" value="OON81059.1"/>
    <property type="molecule type" value="Genomic_DNA"/>
</dbReference>
<dbReference type="AlphaFoldDB" id="A0A1V4AC90"/>
<keyword evidence="2" id="KW-1185">Reference proteome</keyword>
<name>A0A1V4AC90_9ACTN</name>
<dbReference type="OrthoDB" id="9182727at2"/>
<reference evidence="1 2" key="1">
    <citation type="submission" date="2017-02" db="EMBL/GenBank/DDBJ databases">
        <title>Draft Genome Sequence of Streptomyces tsukubaensis F601, a Producer of the immunosuppressant tacrolimus FK506.</title>
        <authorList>
            <person name="Zong G."/>
            <person name="Zhong C."/>
            <person name="Fu J."/>
            <person name="Qin R."/>
            <person name="Cao G."/>
        </authorList>
    </citation>
    <scope>NUCLEOTIDE SEQUENCE [LARGE SCALE GENOMIC DNA]</scope>
    <source>
        <strain evidence="1 2">F601</strain>
    </source>
</reference>
<protein>
    <submittedName>
        <fullName evidence="1">Uncharacterized protein</fullName>
    </submittedName>
</protein>
<dbReference type="Proteomes" id="UP000190539">
    <property type="component" value="Unassembled WGS sequence"/>
</dbReference>
<comment type="caution">
    <text evidence="1">The sequence shown here is derived from an EMBL/GenBank/DDBJ whole genome shotgun (WGS) entry which is preliminary data.</text>
</comment>
<gene>
    <name evidence="1" type="ORF">B1H18_09640</name>
</gene>
<dbReference type="STRING" id="83656.B1H18_09640"/>
<accession>A0A1V4AC90</accession>
<evidence type="ECO:0000313" key="2">
    <source>
        <dbReference type="Proteomes" id="UP000190539"/>
    </source>
</evidence>
<organism evidence="1 2">
    <name type="scientific">Streptomyces tsukubensis</name>
    <dbReference type="NCBI Taxonomy" id="83656"/>
    <lineage>
        <taxon>Bacteria</taxon>
        <taxon>Bacillati</taxon>
        <taxon>Actinomycetota</taxon>
        <taxon>Actinomycetes</taxon>
        <taxon>Kitasatosporales</taxon>
        <taxon>Streptomycetaceae</taxon>
        <taxon>Streptomyces</taxon>
    </lineage>
</organism>
<proteinExistence type="predicted"/>
<evidence type="ECO:0000313" key="1">
    <source>
        <dbReference type="EMBL" id="OON81059.1"/>
    </source>
</evidence>
<sequence>MSDIDEEIRREVIAEVYRQVDELDWDGMTPRERSQWYVRWIDDPRIGGKLTRFIERDRVRVWIKDGPIKELPRARYGIGPYAQFAVSRYPGVEQIAHQAIGPAWVADPETVDIKPNRCLVRGPESDVLMIWGPAAKLADLVWAGINARVDGSAEPLIVVTSPQGTRLSGGEMLRQRVLAKQASIELRHITLRLARV</sequence>